<organism evidence="11 12">
    <name type="scientific">Microbacterium azadirachtae</name>
    <dbReference type="NCBI Taxonomy" id="582680"/>
    <lineage>
        <taxon>Bacteria</taxon>
        <taxon>Bacillati</taxon>
        <taxon>Actinomycetota</taxon>
        <taxon>Actinomycetes</taxon>
        <taxon>Micrococcales</taxon>
        <taxon>Microbacteriaceae</taxon>
        <taxon>Microbacterium</taxon>
    </lineage>
</organism>
<evidence type="ECO:0000256" key="1">
    <source>
        <dbReference type="ARBA" id="ARBA00004761"/>
    </source>
</evidence>
<dbReference type="InterPro" id="IPR006001">
    <property type="entry name" value="Therm_gnt_kin"/>
</dbReference>
<keyword evidence="12" id="KW-1185">Reference proteome</keyword>
<evidence type="ECO:0000256" key="8">
    <source>
        <dbReference type="ARBA" id="ARBA00023064"/>
    </source>
</evidence>
<dbReference type="GO" id="GO:0019521">
    <property type="term" value="P:D-gluconate metabolic process"/>
    <property type="evidence" value="ECO:0007669"/>
    <property type="project" value="UniProtKB-KW"/>
</dbReference>
<evidence type="ECO:0000256" key="3">
    <source>
        <dbReference type="ARBA" id="ARBA00012054"/>
    </source>
</evidence>
<evidence type="ECO:0000313" key="11">
    <source>
        <dbReference type="EMBL" id="KJL32214.1"/>
    </source>
</evidence>
<evidence type="ECO:0000256" key="7">
    <source>
        <dbReference type="ARBA" id="ARBA00022840"/>
    </source>
</evidence>
<accession>A0A0F0LHT1</accession>
<dbReference type="EC" id="2.7.1.12" evidence="3 10"/>
<dbReference type="NCBIfam" id="TIGR01313">
    <property type="entry name" value="therm_gnt_kin"/>
    <property type="match status" value="1"/>
</dbReference>
<evidence type="ECO:0000256" key="4">
    <source>
        <dbReference type="ARBA" id="ARBA00022679"/>
    </source>
</evidence>
<dbReference type="EMBL" id="JYIX01000037">
    <property type="protein sequence ID" value="KJL32214.1"/>
    <property type="molecule type" value="Genomic_DNA"/>
</dbReference>
<dbReference type="STRING" id="582680.RS86_02685"/>
<comment type="catalytic activity">
    <reaction evidence="9 10">
        <text>D-gluconate + ATP = 6-phospho-D-gluconate + ADP + H(+)</text>
        <dbReference type="Rhea" id="RHEA:19433"/>
        <dbReference type="ChEBI" id="CHEBI:15378"/>
        <dbReference type="ChEBI" id="CHEBI:18391"/>
        <dbReference type="ChEBI" id="CHEBI:30616"/>
        <dbReference type="ChEBI" id="CHEBI:58759"/>
        <dbReference type="ChEBI" id="CHEBI:456216"/>
        <dbReference type="EC" id="2.7.1.12"/>
    </reaction>
</comment>
<gene>
    <name evidence="11" type="primary">gntK_2</name>
    <name evidence="11" type="ORF">RS86_02685</name>
</gene>
<keyword evidence="7 10" id="KW-0067">ATP-binding</keyword>
<evidence type="ECO:0000256" key="10">
    <source>
        <dbReference type="RuleBase" id="RU363066"/>
    </source>
</evidence>
<evidence type="ECO:0000256" key="2">
    <source>
        <dbReference type="ARBA" id="ARBA00008420"/>
    </source>
</evidence>
<dbReference type="FunFam" id="3.40.50.300:FF:000522">
    <property type="entry name" value="Gluconokinase"/>
    <property type="match status" value="1"/>
</dbReference>
<evidence type="ECO:0000256" key="6">
    <source>
        <dbReference type="ARBA" id="ARBA00022777"/>
    </source>
</evidence>
<comment type="similarity">
    <text evidence="2 10">Belongs to the gluconokinase GntK/GntV family.</text>
</comment>
<name>A0A0F0LHT1_9MICO</name>
<dbReference type="GO" id="GO:0005737">
    <property type="term" value="C:cytoplasm"/>
    <property type="evidence" value="ECO:0007669"/>
    <property type="project" value="TreeGrafter"/>
</dbReference>
<dbReference type="GO" id="GO:0005524">
    <property type="term" value="F:ATP binding"/>
    <property type="evidence" value="ECO:0007669"/>
    <property type="project" value="UniProtKB-KW"/>
</dbReference>
<dbReference type="RefSeq" id="WP_235281777.1">
    <property type="nucleotide sequence ID" value="NZ_JYIX01000037.1"/>
</dbReference>
<keyword evidence="8" id="KW-0311">Gluconate utilization</keyword>
<dbReference type="SUPFAM" id="SSF52540">
    <property type="entry name" value="P-loop containing nucleoside triphosphate hydrolases"/>
    <property type="match status" value="1"/>
</dbReference>
<protein>
    <recommendedName>
        <fullName evidence="3 10">Gluconokinase</fullName>
        <ecNumber evidence="3 10">2.7.1.12</ecNumber>
    </recommendedName>
</protein>
<reference evidence="11 12" key="1">
    <citation type="submission" date="2015-02" db="EMBL/GenBank/DDBJ databases">
        <title>Draft genome sequences of ten Microbacterium spp. with emphasis on heavy metal contaminated environments.</title>
        <authorList>
            <person name="Corretto E."/>
        </authorList>
    </citation>
    <scope>NUCLEOTIDE SEQUENCE [LARGE SCALE GENOMIC DNA]</scope>
    <source>
        <strain evidence="11 12">ARN176</strain>
    </source>
</reference>
<comment type="caution">
    <text evidence="11">The sequence shown here is derived from an EMBL/GenBank/DDBJ whole genome shotgun (WGS) entry which is preliminary data.</text>
</comment>
<evidence type="ECO:0000256" key="5">
    <source>
        <dbReference type="ARBA" id="ARBA00022741"/>
    </source>
</evidence>
<keyword evidence="4 10" id="KW-0808">Transferase</keyword>
<comment type="pathway">
    <text evidence="1">Carbohydrate acid metabolism.</text>
</comment>
<dbReference type="GO" id="GO:0046316">
    <property type="term" value="F:gluconokinase activity"/>
    <property type="evidence" value="ECO:0007669"/>
    <property type="project" value="UniProtKB-EC"/>
</dbReference>
<dbReference type="Gene3D" id="3.40.50.300">
    <property type="entry name" value="P-loop containing nucleotide triphosphate hydrolases"/>
    <property type="match status" value="1"/>
</dbReference>
<evidence type="ECO:0000313" key="12">
    <source>
        <dbReference type="Proteomes" id="UP000033740"/>
    </source>
</evidence>
<dbReference type="Proteomes" id="UP000033740">
    <property type="component" value="Unassembled WGS sequence"/>
</dbReference>
<keyword evidence="5 10" id="KW-0547">Nucleotide-binding</keyword>
<dbReference type="PANTHER" id="PTHR43442:SF3">
    <property type="entry name" value="GLUCONOKINASE-RELATED"/>
    <property type="match status" value="1"/>
</dbReference>
<sequence length="178" mass="19220">MMTTQTVPPTILVVMGVSGSGKSTLAGVLAGRLGWALEEGDDLHPAANVAKMEAGIPLTDEDRRPWLELIREWIVAKQEAGEPGVVTCSALRRSYREILARPGVEFVHLEGTKHDLAERLGRRLGHFMPASLLDSQLDTLEPLGPDEAGFVVDAALPVQDAAQQVLDWLDEHGTPTSP</sequence>
<dbReference type="PANTHER" id="PTHR43442">
    <property type="entry name" value="GLUCONOKINASE-RELATED"/>
    <property type="match status" value="1"/>
</dbReference>
<evidence type="ECO:0000256" key="9">
    <source>
        <dbReference type="ARBA" id="ARBA00048090"/>
    </source>
</evidence>
<dbReference type="AlphaFoldDB" id="A0A0F0LHT1"/>
<proteinExistence type="inferred from homology"/>
<dbReference type="InterPro" id="IPR027417">
    <property type="entry name" value="P-loop_NTPase"/>
</dbReference>
<dbReference type="PATRIC" id="fig|582680.6.peg.2755"/>
<dbReference type="CDD" id="cd02021">
    <property type="entry name" value="GntK"/>
    <property type="match status" value="1"/>
</dbReference>
<keyword evidence="6 10" id="KW-0418">Kinase</keyword>